<dbReference type="Proteomes" id="UP001258994">
    <property type="component" value="Chromosome"/>
</dbReference>
<sequence length="160" mass="18772">MHTPWYKEPWTYLVFGLPLISVFVGTTVFFIANKNADTVVVDDYYKKGKTINQDIRKYKLAQKLGIRFDMQVTNNEVVLKPTGIEKTFPVLNVSFYHVTMAERDFTVKLTPDGKGWMRQSFDQNVQGKWRVLVTPFDNKWKMQTTVALPQQQFTTFELQY</sequence>
<evidence type="ECO:0000313" key="3">
    <source>
        <dbReference type="Proteomes" id="UP001258994"/>
    </source>
</evidence>
<dbReference type="RefSeq" id="WP_348393231.1">
    <property type="nucleotide sequence ID" value="NZ_CP134145.1"/>
</dbReference>
<accession>A0ABY9TZ65</accession>
<proteinExistence type="predicted"/>
<keyword evidence="1" id="KW-0472">Membrane</keyword>
<organism evidence="2 3">
    <name type="scientific">Thalassotalea psychrophila</name>
    <dbReference type="NCBI Taxonomy" id="3065647"/>
    <lineage>
        <taxon>Bacteria</taxon>
        <taxon>Pseudomonadati</taxon>
        <taxon>Pseudomonadota</taxon>
        <taxon>Gammaproteobacteria</taxon>
        <taxon>Alteromonadales</taxon>
        <taxon>Colwelliaceae</taxon>
        <taxon>Thalassotalea</taxon>
    </lineage>
</organism>
<feature type="transmembrane region" description="Helical" evidence="1">
    <location>
        <begin position="12"/>
        <end position="32"/>
    </location>
</feature>
<keyword evidence="1" id="KW-0812">Transmembrane</keyword>
<dbReference type="EMBL" id="CP134145">
    <property type="protein sequence ID" value="WNC74123.1"/>
    <property type="molecule type" value="Genomic_DNA"/>
</dbReference>
<dbReference type="InterPro" id="IPR008620">
    <property type="entry name" value="FixH"/>
</dbReference>
<evidence type="ECO:0000256" key="1">
    <source>
        <dbReference type="SAM" id="Phobius"/>
    </source>
</evidence>
<keyword evidence="1" id="KW-1133">Transmembrane helix</keyword>
<gene>
    <name evidence="2" type="ORF">RGQ13_09075</name>
</gene>
<keyword evidence="3" id="KW-1185">Reference proteome</keyword>
<evidence type="ECO:0000313" key="2">
    <source>
        <dbReference type="EMBL" id="WNC74123.1"/>
    </source>
</evidence>
<reference evidence="3" key="1">
    <citation type="submission" date="2023-09" db="EMBL/GenBank/DDBJ databases">
        <authorList>
            <person name="Li S."/>
            <person name="Li X."/>
            <person name="Zhang C."/>
            <person name="Zhao Z."/>
        </authorList>
    </citation>
    <scope>NUCLEOTIDE SEQUENCE [LARGE SCALE GENOMIC DNA]</scope>
    <source>
        <strain evidence="3">SQ149</strain>
    </source>
</reference>
<protein>
    <submittedName>
        <fullName evidence="2">FixH family protein</fullName>
    </submittedName>
</protein>
<dbReference type="Pfam" id="PF05751">
    <property type="entry name" value="FixH"/>
    <property type="match status" value="1"/>
</dbReference>
<name>A0ABY9TZ65_9GAMM</name>